<dbReference type="Gramene" id="EOY19679">
    <property type="protein sequence ID" value="EOY19679"/>
    <property type="gene ID" value="TCM_044856"/>
</dbReference>
<evidence type="ECO:0000313" key="5">
    <source>
        <dbReference type="Proteomes" id="UP000026915"/>
    </source>
</evidence>
<dbReference type="PANTHER" id="PTHR34482:SF48">
    <property type="entry name" value="GAG PROTEASE POLYPROTEIN"/>
    <property type="match status" value="1"/>
</dbReference>
<keyword evidence="1" id="KW-0479">Metal-binding</keyword>
<keyword evidence="1" id="KW-0863">Zinc-finger</keyword>
<gene>
    <name evidence="4" type="ORF">TCM_044856</name>
</gene>
<evidence type="ECO:0000259" key="3">
    <source>
        <dbReference type="PROSITE" id="PS50158"/>
    </source>
</evidence>
<protein>
    <submittedName>
        <fullName evidence="4">Gag protease polyprotein</fullName>
    </submittedName>
</protein>
<sequence>MNQGVYVSTMPPRRGRPPLYRSVGRGRGRARLSQPDPVERESAAPTFRAAPAVEPTEIPPPPTATPGVHAMSLEAVQALTAFLNVIMGQAQAGRVPHTVPPAVSPVPPPPPLVPPPVPDVSISKKLKEARQLGCTSFIGDLDATAAKDWITQVTETFVDMKLDDDMKLMVATRLLEKRARTWWSSVKSRSITSLTWIDFLQEFDGQYYTYFHQKEKKREFLSLQQGNLTIEEYEARFNELMSYVPDLVKSEQDQASYFEEGLRNEIRERMTVTGREPHKEVVQMALRAEKLTNENRRMRAEFAKRRNPNVSSSQLPKRGKDTFASENTVSVPVISPRPPLSQLQQRPPRFNRSGMSSTSEKSFGGLNKCEKCGRYHVGECWGIRCFHCDQSGHIRSDCPQLGRATVAAPSPLTHTDMQRRDSSRVHPRQGFEKSLKDDIAPNGIIESIKPRTSSNRNFKVKLRVSQFKDDSKWW</sequence>
<keyword evidence="4" id="KW-0645">Protease</keyword>
<dbReference type="Gene3D" id="4.10.60.10">
    <property type="entry name" value="Zinc finger, CCHC-type"/>
    <property type="match status" value="1"/>
</dbReference>
<dbReference type="PANTHER" id="PTHR34482">
    <property type="entry name" value="DNA DAMAGE-INDUCIBLE PROTEIN 1-LIKE"/>
    <property type="match status" value="1"/>
</dbReference>
<feature type="compositionally biased region" description="Basic and acidic residues" evidence="2">
    <location>
        <begin position="416"/>
        <end position="435"/>
    </location>
</feature>
<dbReference type="Pfam" id="PF00098">
    <property type="entry name" value="zf-CCHC"/>
    <property type="match status" value="1"/>
</dbReference>
<dbReference type="OMA" id="CERIKWL"/>
<dbReference type="GO" id="GO:0006508">
    <property type="term" value="P:proteolysis"/>
    <property type="evidence" value="ECO:0007669"/>
    <property type="project" value="UniProtKB-KW"/>
</dbReference>
<evidence type="ECO:0000313" key="4">
    <source>
        <dbReference type="EMBL" id="EOY19679.1"/>
    </source>
</evidence>
<proteinExistence type="predicted"/>
<dbReference type="eggNOG" id="KOG0017">
    <property type="taxonomic scope" value="Eukaryota"/>
</dbReference>
<evidence type="ECO:0000256" key="2">
    <source>
        <dbReference type="SAM" id="MobiDB-lite"/>
    </source>
</evidence>
<keyword evidence="1" id="KW-0862">Zinc</keyword>
<dbReference type="SMART" id="SM00343">
    <property type="entry name" value="ZnF_C2HC"/>
    <property type="match status" value="1"/>
</dbReference>
<keyword evidence="4" id="KW-0378">Hydrolase</keyword>
<dbReference type="GO" id="GO:0003676">
    <property type="term" value="F:nucleic acid binding"/>
    <property type="evidence" value="ECO:0007669"/>
    <property type="project" value="InterPro"/>
</dbReference>
<dbReference type="AlphaFoldDB" id="A0A061FY29"/>
<feature type="region of interest" description="Disordered" evidence="2">
    <location>
        <begin position="331"/>
        <end position="363"/>
    </location>
</feature>
<dbReference type="InterPro" id="IPR005162">
    <property type="entry name" value="Retrotrans_gag_dom"/>
</dbReference>
<feature type="region of interest" description="Disordered" evidence="2">
    <location>
        <begin position="1"/>
        <end position="58"/>
    </location>
</feature>
<organism evidence="4 5">
    <name type="scientific">Theobroma cacao</name>
    <name type="common">Cacao</name>
    <name type="synonym">Cocoa</name>
    <dbReference type="NCBI Taxonomy" id="3641"/>
    <lineage>
        <taxon>Eukaryota</taxon>
        <taxon>Viridiplantae</taxon>
        <taxon>Streptophyta</taxon>
        <taxon>Embryophyta</taxon>
        <taxon>Tracheophyta</taxon>
        <taxon>Spermatophyta</taxon>
        <taxon>Magnoliopsida</taxon>
        <taxon>eudicotyledons</taxon>
        <taxon>Gunneridae</taxon>
        <taxon>Pentapetalae</taxon>
        <taxon>rosids</taxon>
        <taxon>malvids</taxon>
        <taxon>Malvales</taxon>
        <taxon>Malvaceae</taxon>
        <taxon>Byttnerioideae</taxon>
        <taxon>Theobroma</taxon>
    </lineage>
</organism>
<reference evidence="4 5" key="1">
    <citation type="journal article" date="2013" name="Genome Biol.">
        <title>The genome sequence of the most widely cultivated cacao type and its use to identify candidate genes regulating pod color.</title>
        <authorList>
            <person name="Motamayor J.C."/>
            <person name="Mockaitis K."/>
            <person name="Schmutz J."/>
            <person name="Haiminen N."/>
            <person name="Iii D.L."/>
            <person name="Cornejo O."/>
            <person name="Findley S.D."/>
            <person name="Zheng P."/>
            <person name="Utro F."/>
            <person name="Royaert S."/>
            <person name="Saski C."/>
            <person name="Jenkins J."/>
            <person name="Podicheti R."/>
            <person name="Zhao M."/>
            <person name="Scheffler B.E."/>
            <person name="Stack J.C."/>
            <person name="Feltus F.A."/>
            <person name="Mustiga G.M."/>
            <person name="Amores F."/>
            <person name="Phillips W."/>
            <person name="Marelli J.P."/>
            <person name="May G.D."/>
            <person name="Shapiro H."/>
            <person name="Ma J."/>
            <person name="Bustamante C.D."/>
            <person name="Schnell R.J."/>
            <person name="Main D."/>
            <person name="Gilbert D."/>
            <person name="Parida L."/>
            <person name="Kuhn D.N."/>
        </authorList>
    </citation>
    <scope>NUCLEOTIDE SEQUENCE [LARGE SCALE GENOMIC DNA]</scope>
    <source>
        <strain evidence="5">cv. Matina 1-6</strain>
    </source>
</reference>
<dbReference type="EMBL" id="CM001888">
    <property type="protein sequence ID" value="EOY19679.1"/>
    <property type="molecule type" value="Genomic_DNA"/>
</dbReference>
<dbReference type="GO" id="GO:0008233">
    <property type="term" value="F:peptidase activity"/>
    <property type="evidence" value="ECO:0007669"/>
    <property type="project" value="UniProtKB-KW"/>
</dbReference>
<dbReference type="InterPro" id="IPR001878">
    <property type="entry name" value="Znf_CCHC"/>
</dbReference>
<dbReference type="InParanoid" id="A0A061FY29"/>
<accession>A0A061FY29</accession>
<dbReference type="HOGENOM" id="CLU_026677_1_0_1"/>
<evidence type="ECO:0000256" key="1">
    <source>
        <dbReference type="PROSITE-ProRule" id="PRU00047"/>
    </source>
</evidence>
<dbReference type="Proteomes" id="UP000026915">
    <property type="component" value="Chromosome 10"/>
</dbReference>
<name>A0A061FY29_THECC</name>
<dbReference type="GO" id="GO:0008270">
    <property type="term" value="F:zinc ion binding"/>
    <property type="evidence" value="ECO:0007669"/>
    <property type="project" value="UniProtKB-KW"/>
</dbReference>
<dbReference type="Pfam" id="PF03732">
    <property type="entry name" value="Retrotrans_gag"/>
    <property type="match status" value="1"/>
</dbReference>
<feature type="domain" description="CCHC-type" evidence="3">
    <location>
        <begin position="384"/>
        <end position="400"/>
    </location>
</feature>
<keyword evidence="5" id="KW-1185">Reference proteome</keyword>
<dbReference type="PROSITE" id="PS50158">
    <property type="entry name" value="ZF_CCHC"/>
    <property type="match status" value="1"/>
</dbReference>
<feature type="region of interest" description="Disordered" evidence="2">
    <location>
        <begin position="409"/>
        <end position="435"/>
    </location>
</feature>